<sequence>MKQMLILFIGLLMIGCDSVEPENNRGVWIGYHEKDTISIDNGSKISAIVIISSVKSPFIGVFNNDSYMNGEIGYYNLEFWYSITDKMQGRFVLYHYGDVIIDTHLVLERQWR</sequence>
<organism evidence="1">
    <name type="scientific">marine sediment metagenome</name>
    <dbReference type="NCBI Taxonomy" id="412755"/>
    <lineage>
        <taxon>unclassified sequences</taxon>
        <taxon>metagenomes</taxon>
        <taxon>ecological metagenomes</taxon>
    </lineage>
</organism>
<gene>
    <name evidence="1" type="ORF">LCGC14_2479750</name>
</gene>
<dbReference type="EMBL" id="LAZR01039034">
    <property type="protein sequence ID" value="KKL18014.1"/>
    <property type="molecule type" value="Genomic_DNA"/>
</dbReference>
<proteinExistence type="predicted"/>
<comment type="caution">
    <text evidence="1">The sequence shown here is derived from an EMBL/GenBank/DDBJ whole genome shotgun (WGS) entry which is preliminary data.</text>
</comment>
<protein>
    <submittedName>
        <fullName evidence="1">Uncharacterized protein</fullName>
    </submittedName>
</protein>
<dbReference type="PROSITE" id="PS51257">
    <property type="entry name" value="PROKAR_LIPOPROTEIN"/>
    <property type="match status" value="1"/>
</dbReference>
<accession>A0A0F9B7X9</accession>
<evidence type="ECO:0000313" key="1">
    <source>
        <dbReference type="EMBL" id="KKL18014.1"/>
    </source>
</evidence>
<reference evidence="1" key="1">
    <citation type="journal article" date="2015" name="Nature">
        <title>Complex archaea that bridge the gap between prokaryotes and eukaryotes.</title>
        <authorList>
            <person name="Spang A."/>
            <person name="Saw J.H."/>
            <person name="Jorgensen S.L."/>
            <person name="Zaremba-Niedzwiedzka K."/>
            <person name="Martijn J."/>
            <person name="Lind A.E."/>
            <person name="van Eijk R."/>
            <person name="Schleper C."/>
            <person name="Guy L."/>
            <person name="Ettema T.J."/>
        </authorList>
    </citation>
    <scope>NUCLEOTIDE SEQUENCE</scope>
</reference>
<name>A0A0F9B7X9_9ZZZZ</name>
<dbReference type="AlphaFoldDB" id="A0A0F9B7X9"/>